<dbReference type="PANTHER" id="PTHR11733:SF167">
    <property type="entry name" value="FI17812P1-RELATED"/>
    <property type="match status" value="1"/>
</dbReference>
<dbReference type="SUPFAM" id="SSF55486">
    <property type="entry name" value="Metalloproteases ('zincins'), catalytic domain"/>
    <property type="match status" value="1"/>
</dbReference>
<dbReference type="Proteomes" id="UP000054359">
    <property type="component" value="Unassembled WGS sequence"/>
</dbReference>
<dbReference type="PROSITE" id="PS51885">
    <property type="entry name" value="NEPRILYSIN"/>
    <property type="match status" value="1"/>
</dbReference>
<sequence>MAQTSDSFLLNGMKLRTIRMRKVMEGVSLSKTVRDLEYAIQVLYDPFSRDTYSFFRGNRIVVSPAFLQAGPITPRLPRFLTLSTYGSAIGHQLTHGFDLFAVDGRTKTNWTIWQPYVLDNARRKAQCFLENFQYEGPAHLEEAIRTTTLNEDLCDSQGISLAFKAYLKYLADHGDDDRLPGLPLTNEELFFVSYAQQFCEIISSHETSHHSAGRRRVNLVLKNFPYFSEAFGCSYDKPMNFSKCKNLWI</sequence>
<protein>
    <submittedName>
        <fullName evidence="3">Membrane metallo-endopeptidase-like 1</fullName>
    </submittedName>
</protein>
<evidence type="ECO:0000313" key="4">
    <source>
        <dbReference type="Proteomes" id="UP000054359"/>
    </source>
</evidence>
<dbReference type="GO" id="GO:0004222">
    <property type="term" value="F:metalloendopeptidase activity"/>
    <property type="evidence" value="ECO:0007669"/>
    <property type="project" value="InterPro"/>
</dbReference>
<proteinExistence type="inferred from homology"/>
<gene>
    <name evidence="3" type="ORF">X975_14516</name>
</gene>
<dbReference type="InterPro" id="IPR024079">
    <property type="entry name" value="MetalloPept_cat_dom_sf"/>
</dbReference>
<organism evidence="3 4">
    <name type="scientific">Stegodyphus mimosarum</name>
    <name type="common">African social velvet spider</name>
    <dbReference type="NCBI Taxonomy" id="407821"/>
    <lineage>
        <taxon>Eukaryota</taxon>
        <taxon>Metazoa</taxon>
        <taxon>Ecdysozoa</taxon>
        <taxon>Arthropoda</taxon>
        <taxon>Chelicerata</taxon>
        <taxon>Arachnida</taxon>
        <taxon>Araneae</taxon>
        <taxon>Araneomorphae</taxon>
        <taxon>Entelegynae</taxon>
        <taxon>Eresoidea</taxon>
        <taxon>Eresidae</taxon>
        <taxon>Stegodyphus</taxon>
    </lineage>
</organism>
<dbReference type="PANTHER" id="PTHR11733">
    <property type="entry name" value="ZINC METALLOPROTEASE FAMILY M13 NEPRILYSIN-RELATED"/>
    <property type="match status" value="1"/>
</dbReference>
<name>A0A087UFF5_STEMI</name>
<dbReference type="GO" id="GO:0005886">
    <property type="term" value="C:plasma membrane"/>
    <property type="evidence" value="ECO:0007669"/>
    <property type="project" value="TreeGrafter"/>
</dbReference>
<dbReference type="AlphaFoldDB" id="A0A087UFF5"/>
<accession>A0A087UFF5</accession>
<dbReference type="Gene3D" id="3.40.390.10">
    <property type="entry name" value="Collagenase (Catalytic Domain)"/>
    <property type="match status" value="1"/>
</dbReference>
<dbReference type="EMBL" id="KK119585">
    <property type="protein sequence ID" value="KFM76094.1"/>
    <property type="molecule type" value="Genomic_DNA"/>
</dbReference>
<comment type="similarity">
    <text evidence="1">Belongs to the peptidase M13 family.</text>
</comment>
<dbReference type="GO" id="GO:0016485">
    <property type="term" value="P:protein processing"/>
    <property type="evidence" value="ECO:0007669"/>
    <property type="project" value="TreeGrafter"/>
</dbReference>
<dbReference type="InterPro" id="IPR018497">
    <property type="entry name" value="Peptidase_M13_C"/>
</dbReference>
<dbReference type="STRING" id="407821.A0A087UFF5"/>
<evidence type="ECO:0000313" key="3">
    <source>
        <dbReference type="EMBL" id="KFM76094.1"/>
    </source>
</evidence>
<evidence type="ECO:0000259" key="2">
    <source>
        <dbReference type="Pfam" id="PF01431"/>
    </source>
</evidence>
<evidence type="ECO:0000256" key="1">
    <source>
        <dbReference type="ARBA" id="ARBA00007357"/>
    </source>
</evidence>
<keyword evidence="4" id="KW-1185">Reference proteome</keyword>
<dbReference type="InterPro" id="IPR000718">
    <property type="entry name" value="Peptidase_M13"/>
</dbReference>
<feature type="non-terminal residue" evidence="3">
    <location>
        <position position="249"/>
    </location>
</feature>
<dbReference type="OMA" id="GHEITHC"/>
<dbReference type="Pfam" id="PF01431">
    <property type="entry name" value="Peptidase_M13"/>
    <property type="match status" value="1"/>
</dbReference>
<feature type="domain" description="Peptidase M13 C-terminal" evidence="2">
    <location>
        <begin position="58"/>
        <end position="245"/>
    </location>
</feature>
<reference evidence="3 4" key="1">
    <citation type="submission" date="2013-11" db="EMBL/GenBank/DDBJ databases">
        <title>Genome sequencing of Stegodyphus mimosarum.</title>
        <authorList>
            <person name="Bechsgaard J."/>
        </authorList>
    </citation>
    <scope>NUCLEOTIDE SEQUENCE [LARGE SCALE GENOMIC DNA]</scope>
</reference>
<dbReference type="OrthoDB" id="6427543at2759"/>